<evidence type="ECO:0000259" key="8">
    <source>
        <dbReference type="Pfam" id="PF01502"/>
    </source>
</evidence>
<dbReference type="AlphaFoldDB" id="A0A447UHF0"/>
<dbReference type="PANTHER" id="PTHR42945:SF9">
    <property type="entry name" value="HISTIDINE BIOSYNTHESIS BIFUNCTIONAL PROTEIN HISIE"/>
    <property type="match status" value="1"/>
</dbReference>
<feature type="domain" description="Phosphoribosyl-AMP cyclohydrolase" evidence="8">
    <location>
        <begin position="1"/>
        <end position="53"/>
    </location>
</feature>
<name>A0A447UHF0_CITKO</name>
<evidence type="ECO:0000256" key="4">
    <source>
        <dbReference type="ARBA" id="ARBA00022490"/>
    </source>
</evidence>
<evidence type="ECO:0000256" key="1">
    <source>
        <dbReference type="ARBA" id="ARBA00000024"/>
    </source>
</evidence>
<comment type="catalytic activity">
    <reaction evidence="1">
        <text>1-(5-phospho-beta-D-ribosyl)-5'-AMP + H2O = 1-(5-phospho-beta-D-ribosyl)-5-[(5-phospho-beta-D-ribosylamino)methylideneamino]imidazole-4-carboxamide</text>
        <dbReference type="Rhea" id="RHEA:20049"/>
        <dbReference type="ChEBI" id="CHEBI:15377"/>
        <dbReference type="ChEBI" id="CHEBI:58435"/>
        <dbReference type="ChEBI" id="CHEBI:59457"/>
        <dbReference type="EC" id="3.5.4.19"/>
    </reaction>
</comment>
<dbReference type="InterPro" id="IPR002496">
    <property type="entry name" value="PRib_AMP_CycHydrolase_dom"/>
</dbReference>
<keyword evidence="5" id="KW-0028">Amino-acid biosynthesis</keyword>
<sequence length="85" mass="9210">MTPEALNKTIESGNVTFFSRTKQRLWTKGETSGHFLKVVRIAPDCDNDTLLVLPIQLDQPVTKAPAAALGMPTISGYSCISLSNC</sequence>
<keyword evidence="4" id="KW-0963">Cytoplasm</keyword>
<proteinExistence type="predicted"/>
<dbReference type="Gene3D" id="3.10.20.810">
    <property type="entry name" value="Phosphoribosyl-AMP cyclohydrolase"/>
    <property type="match status" value="1"/>
</dbReference>
<dbReference type="EC" id="3.5.4.19" evidence="3"/>
<dbReference type="InterPro" id="IPR038019">
    <property type="entry name" value="PRib_AMP_CycHydrolase_sf"/>
</dbReference>
<keyword evidence="6 9" id="KW-0378">Hydrolase</keyword>
<evidence type="ECO:0000256" key="3">
    <source>
        <dbReference type="ARBA" id="ARBA00012721"/>
    </source>
</evidence>
<dbReference type="GO" id="GO:0000105">
    <property type="term" value="P:L-histidine biosynthetic process"/>
    <property type="evidence" value="ECO:0007669"/>
    <property type="project" value="UniProtKB-UniPathway"/>
</dbReference>
<evidence type="ECO:0000256" key="5">
    <source>
        <dbReference type="ARBA" id="ARBA00022605"/>
    </source>
</evidence>
<keyword evidence="7" id="KW-0368">Histidine biosynthesis</keyword>
<protein>
    <recommendedName>
        <fullName evidence="3">phosphoribosyl-AMP cyclohydrolase</fullName>
        <ecNumber evidence="3">3.5.4.19</ecNumber>
    </recommendedName>
</protein>
<dbReference type="UniPathway" id="UPA00031">
    <property type="reaction ID" value="UER00008"/>
</dbReference>
<evidence type="ECO:0000256" key="6">
    <source>
        <dbReference type="ARBA" id="ARBA00022801"/>
    </source>
</evidence>
<evidence type="ECO:0000256" key="7">
    <source>
        <dbReference type="ARBA" id="ARBA00023102"/>
    </source>
</evidence>
<evidence type="ECO:0000256" key="2">
    <source>
        <dbReference type="ARBA" id="ARBA00005169"/>
    </source>
</evidence>
<evidence type="ECO:0000313" key="9">
    <source>
        <dbReference type="EMBL" id="VEB85749.1"/>
    </source>
</evidence>
<dbReference type="EMBL" id="LR134204">
    <property type="protein sequence ID" value="VEB85749.1"/>
    <property type="molecule type" value="Genomic_DNA"/>
</dbReference>
<dbReference type="GO" id="GO:0004635">
    <property type="term" value="F:phosphoribosyl-AMP cyclohydrolase activity"/>
    <property type="evidence" value="ECO:0007669"/>
    <property type="project" value="UniProtKB-EC"/>
</dbReference>
<comment type="pathway">
    <text evidence="2">Amino-acid biosynthesis; L-histidine biosynthesis; L-histidine from 5-phospho-alpha-D-ribose 1-diphosphate: step 3/9.</text>
</comment>
<dbReference type="PANTHER" id="PTHR42945">
    <property type="entry name" value="HISTIDINE BIOSYNTHESIS BIFUNCTIONAL PROTEIN"/>
    <property type="match status" value="1"/>
</dbReference>
<dbReference type="SUPFAM" id="SSF141734">
    <property type="entry name" value="HisI-like"/>
    <property type="match status" value="1"/>
</dbReference>
<dbReference type="Pfam" id="PF01502">
    <property type="entry name" value="PRA-CH"/>
    <property type="match status" value="1"/>
</dbReference>
<gene>
    <name evidence="9" type="ORF">NCTC11075_00890</name>
</gene>
<accession>A0A447UHF0</accession>
<dbReference type="Proteomes" id="UP000270272">
    <property type="component" value="Chromosome"/>
</dbReference>
<organism evidence="9 10">
    <name type="scientific">Citrobacter koseri</name>
    <name type="common">Citrobacter diversus</name>
    <dbReference type="NCBI Taxonomy" id="545"/>
    <lineage>
        <taxon>Bacteria</taxon>
        <taxon>Pseudomonadati</taxon>
        <taxon>Pseudomonadota</taxon>
        <taxon>Gammaproteobacteria</taxon>
        <taxon>Enterobacterales</taxon>
        <taxon>Enterobacteriaceae</taxon>
        <taxon>Citrobacter</taxon>
    </lineage>
</organism>
<reference evidence="9 10" key="1">
    <citation type="submission" date="2018-12" db="EMBL/GenBank/DDBJ databases">
        <authorList>
            <consortium name="Pathogen Informatics"/>
        </authorList>
    </citation>
    <scope>NUCLEOTIDE SEQUENCE [LARGE SCALE GENOMIC DNA]</scope>
    <source>
        <strain evidence="9 10">NCTC11075</strain>
    </source>
</reference>
<evidence type="ECO:0000313" key="10">
    <source>
        <dbReference type="Proteomes" id="UP000270272"/>
    </source>
</evidence>